<evidence type="ECO:0000313" key="3">
    <source>
        <dbReference type="Proteomes" id="UP000627573"/>
    </source>
</evidence>
<reference evidence="2 3" key="1">
    <citation type="submission" date="2020-12" db="EMBL/GenBank/DDBJ databases">
        <title>Draft genome sequence of furan degrading bacterial strain FUR100.</title>
        <authorList>
            <person name="Woiski C."/>
        </authorList>
    </citation>
    <scope>NUCLEOTIDE SEQUENCE [LARGE SCALE GENOMIC DNA]</scope>
    <source>
        <strain evidence="2 3">FUR100</strain>
    </source>
</reference>
<evidence type="ECO:0000313" key="2">
    <source>
        <dbReference type="EMBL" id="MBH5144347.1"/>
    </source>
</evidence>
<protein>
    <submittedName>
        <fullName evidence="2">Uncharacterized protein</fullName>
    </submittedName>
</protein>
<dbReference type="Proteomes" id="UP000627573">
    <property type="component" value="Unassembled WGS sequence"/>
</dbReference>
<feature type="compositionally biased region" description="Low complexity" evidence="1">
    <location>
        <begin position="24"/>
        <end position="41"/>
    </location>
</feature>
<feature type="region of interest" description="Disordered" evidence="1">
    <location>
        <begin position="1"/>
        <end position="54"/>
    </location>
</feature>
<gene>
    <name evidence="2" type="ORF">I3517_17170</name>
</gene>
<keyword evidence="3" id="KW-1185">Reference proteome</keyword>
<dbReference type="AlphaFoldDB" id="A0A8I1D7M3"/>
<name>A0A8I1D7M3_RHOER</name>
<evidence type="ECO:0000256" key="1">
    <source>
        <dbReference type="SAM" id="MobiDB-lite"/>
    </source>
</evidence>
<proteinExistence type="predicted"/>
<dbReference type="EMBL" id="JAECSB010000060">
    <property type="protein sequence ID" value="MBH5144347.1"/>
    <property type="molecule type" value="Genomic_DNA"/>
</dbReference>
<comment type="caution">
    <text evidence="2">The sequence shown here is derived from an EMBL/GenBank/DDBJ whole genome shotgun (WGS) entry which is preliminary data.</text>
</comment>
<dbReference type="RefSeq" id="WP_197941309.1">
    <property type="nucleotide sequence ID" value="NZ_JAECSB010000060.1"/>
</dbReference>
<organism evidence="2 3">
    <name type="scientific">Rhodococcus erythropolis</name>
    <name type="common">Arthrobacter picolinophilus</name>
    <dbReference type="NCBI Taxonomy" id="1833"/>
    <lineage>
        <taxon>Bacteria</taxon>
        <taxon>Bacillati</taxon>
        <taxon>Actinomycetota</taxon>
        <taxon>Actinomycetes</taxon>
        <taxon>Mycobacteriales</taxon>
        <taxon>Nocardiaceae</taxon>
        <taxon>Rhodococcus</taxon>
        <taxon>Rhodococcus erythropolis group</taxon>
    </lineage>
</organism>
<sequence length="84" mass="8760">MNPMSAKQQPLPAAERQSDRVAVAEPGSAAPPSHSPASSESLTGTDDMATSHPGRLRRFAERIAETVVDFVADVVGGAIGSLFR</sequence>
<accession>A0A8I1D7M3</accession>